<keyword evidence="3" id="KW-1003">Cell membrane</keyword>
<evidence type="ECO:0000259" key="8">
    <source>
        <dbReference type="PROSITE" id="PS50928"/>
    </source>
</evidence>
<feature type="transmembrane region" description="Helical" evidence="7">
    <location>
        <begin position="241"/>
        <end position="263"/>
    </location>
</feature>
<dbReference type="PANTHER" id="PTHR43163:SF6">
    <property type="entry name" value="DIPEPTIDE TRANSPORT SYSTEM PERMEASE PROTEIN DPPB-RELATED"/>
    <property type="match status" value="1"/>
</dbReference>
<feature type="transmembrane region" description="Helical" evidence="7">
    <location>
        <begin position="95"/>
        <end position="119"/>
    </location>
</feature>
<feature type="transmembrane region" description="Helical" evidence="7">
    <location>
        <begin position="283"/>
        <end position="309"/>
    </location>
</feature>
<evidence type="ECO:0000256" key="2">
    <source>
        <dbReference type="ARBA" id="ARBA00022448"/>
    </source>
</evidence>
<dbReference type="Proteomes" id="UP001596267">
    <property type="component" value="Unassembled WGS sequence"/>
</dbReference>
<feature type="transmembrane region" description="Helical" evidence="7">
    <location>
        <begin position="179"/>
        <end position="202"/>
    </location>
</feature>
<evidence type="ECO:0000256" key="7">
    <source>
        <dbReference type="RuleBase" id="RU363032"/>
    </source>
</evidence>
<dbReference type="PROSITE" id="PS50928">
    <property type="entry name" value="ABC_TM1"/>
    <property type="match status" value="1"/>
</dbReference>
<dbReference type="InterPro" id="IPR000515">
    <property type="entry name" value="MetI-like"/>
</dbReference>
<reference evidence="10" key="1">
    <citation type="journal article" date="2019" name="Int. J. Syst. Evol. Microbiol.">
        <title>The Global Catalogue of Microorganisms (GCM) 10K type strain sequencing project: providing services to taxonomists for standard genome sequencing and annotation.</title>
        <authorList>
            <consortium name="The Broad Institute Genomics Platform"/>
            <consortium name="The Broad Institute Genome Sequencing Center for Infectious Disease"/>
            <person name="Wu L."/>
            <person name="Ma J."/>
        </authorList>
    </citation>
    <scope>NUCLEOTIDE SEQUENCE [LARGE SCALE GENOMIC DNA]</scope>
    <source>
        <strain evidence="10">CCUG 42001</strain>
    </source>
</reference>
<dbReference type="CDD" id="cd06261">
    <property type="entry name" value="TM_PBP2"/>
    <property type="match status" value="1"/>
</dbReference>
<evidence type="ECO:0000313" key="9">
    <source>
        <dbReference type="EMBL" id="MFC6385872.1"/>
    </source>
</evidence>
<dbReference type="RefSeq" id="WP_253052489.1">
    <property type="nucleotide sequence ID" value="NZ_JAMXWN010000002.1"/>
</dbReference>
<protein>
    <submittedName>
        <fullName evidence="9">ABC transporter permease</fullName>
    </submittedName>
</protein>
<feature type="transmembrane region" description="Helical" evidence="7">
    <location>
        <begin position="9"/>
        <end position="30"/>
    </location>
</feature>
<dbReference type="SUPFAM" id="SSF161098">
    <property type="entry name" value="MetI-like"/>
    <property type="match status" value="1"/>
</dbReference>
<comment type="subcellular location">
    <subcellularLocation>
        <location evidence="1 7">Cell membrane</location>
        <topology evidence="1 7">Multi-pass membrane protein</topology>
    </subcellularLocation>
</comment>
<evidence type="ECO:0000256" key="6">
    <source>
        <dbReference type="ARBA" id="ARBA00023136"/>
    </source>
</evidence>
<keyword evidence="4 7" id="KW-0812">Transmembrane</keyword>
<proteinExistence type="inferred from homology"/>
<evidence type="ECO:0000256" key="3">
    <source>
        <dbReference type="ARBA" id="ARBA00022475"/>
    </source>
</evidence>
<dbReference type="EMBL" id="JBHSTQ010000003">
    <property type="protein sequence ID" value="MFC6385872.1"/>
    <property type="molecule type" value="Genomic_DNA"/>
</dbReference>
<feature type="domain" description="ABC transmembrane type-1" evidence="8">
    <location>
        <begin position="95"/>
        <end position="302"/>
    </location>
</feature>
<dbReference type="Pfam" id="PF19300">
    <property type="entry name" value="BPD_transp_1_N"/>
    <property type="match status" value="1"/>
</dbReference>
<feature type="transmembrane region" description="Helical" evidence="7">
    <location>
        <begin position="131"/>
        <end position="159"/>
    </location>
</feature>
<keyword evidence="5 7" id="KW-1133">Transmembrane helix</keyword>
<dbReference type="InterPro" id="IPR045621">
    <property type="entry name" value="BPD_transp_1_N"/>
</dbReference>
<comment type="caution">
    <text evidence="9">The sequence shown here is derived from an EMBL/GenBank/DDBJ whole genome shotgun (WGS) entry which is preliminary data.</text>
</comment>
<keyword evidence="6 7" id="KW-0472">Membrane</keyword>
<organism evidence="9 10">
    <name type="scientific">Sporolactobacillus kofuensis</name>
    <dbReference type="NCBI Taxonomy" id="269672"/>
    <lineage>
        <taxon>Bacteria</taxon>
        <taxon>Bacillati</taxon>
        <taxon>Bacillota</taxon>
        <taxon>Bacilli</taxon>
        <taxon>Bacillales</taxon>
        <taxon>Sporolactobacillaceae</taxon>
        <taxon>Sporolactobacillus</taxon>
    </lineage>
</organism>
<evidence type="ECO:0000313" key="10">
    <source>
        <dbReference type="Proteomes" id="UP001596267"/>
    </source>
</evidence>
<dbReference type="Pfam" id="PF00528">
    <property type="entry name" value="BPD_transp_1"/>
    <property type="match status" value="1"/>
</dbReference>
<keyword evidence="10" id="KW-1185">Reference proteome</keyword>
<accession>A0ABW1WE66</accession>
<dbReference type="PANTHER" id="PTHR43163">
    <property type="entry name" value="DIPEPTIDE TRANSPORT SYSTEM PERMEASE PROTEIN DPPB-RELATED"/>
    <property type="match status" value="1"/>
</dbReference>
<dbReference type="Gene3D" id="1.10.3720.10">
    <property type="entry name" value="MetI-like"/>
    <property type="match status" value="1"/>
</dbReference>
<keyword evidence="2 7" id="KW-0813">Transport</keyword>
<dbReference type="InterPro" id="IPR035906">
    <property type="entry name" value="MetI-like_sf"/>
</dbReference>
<sequence>MYKYIISRLLYVIPVLIGVTILVFLMIHLIPGDPAQTILGGEATKSALAKLRSQMGLDQPLIIQYFDWLKKIITGNLGFSYTLHMNIASELLPKFWNSIILTLASLVIAIILGVGSGVLSAIYKGSIFDKVFMAISSIGASIPVFWIALMLMWLLALQYPIFPINGMVNMRGNGGPLDLLYHLVLPAFATSLVSVAVIAQLTRNAVLDEIKKDYVSFFKSFNLSKVHINIFHVLRNALPPIINIIGLQVGYIIGGALFSEIVFSWPGVGQAMYTAISSKDYPMIQAGILLIACGFVFVNLIVDIINIMINPKLHESVSK</sequence>
<comment type="similarity">
    <text evidence="7">Belongs to the binding-protein-dependent transport system permease family.</text>
</comment>
<gene>
    <name evidence="9" type="ORF">ACFP7A_04590</name>
</gene>
<evidence type="ECO:0000256" key="5">
    <source>
        <dbReference type="ARBA" id="ARBA00022989"/>
    </source>
</evidence>
<evidence type="ECO:0000256" key="4">
    <source>
        <dbReference type="ARBA" id="ARBA00022692"/>
    </source>
</evidence>
<name>A0ABW1WE66_9BACL</name>
<evidence type="ECO:0000256" key="1">
    <source>
        <dbReference type="ARBA" id="ARBA00004651"/>
    </source>
</evidence>